<accession>A0ABD2IT97</accession>
<dbReference type="PANTHER" id="PTHR10670:SF0">
    <property type="entry name" value="DNA POLYMERASE EPSILON CATALYTIC SUBUNIT A"/>
    <property type="match status" value="1"/>
</dbReference>
<dbReference type="InterPro" id="IPR029703">
    <property type="entry name" value="POL2"/>
</dbReference>
<keyword evidence="1" id="KW-0539">Nucleus</keyword>
<dbReference type="GO" id="GO:0008270">
    <property type="term" value="F:zinc ion binding"/>
    <property type="evidence" value="ECO:0007669"/>
    <property type="project" value="UniProtKB-KW"/>
</dbReference>
<keyword evidence="1" id="KW-0479">Metal-binding</keyword>
<proteinExistence type="inferred from homology"/>
<dbReference type="AlphaFoldDB" id="A0ABD2IT97"/>
<dbReference type="PANTHER" id="PTHR10670">
    <property type="entry name" value="DNA POLYMERASE EPSILON CATALYTIC SUBUNIT A"/>
    <property type="match status" value="1"/>
</dbReference>
<organism evidence="3 4">
    <name type="scientific">Heterodera trifolii</name>
    <dbReference type="NCBI Taxonomy" id="157864"/>
    <lineage>
        <taxon>Eukaryota</taxon>
        <taxon>Metazoa</taxon>
        <taxon>Ecdysozoa</taxon>
        <taxon>Nematoda</taxon>
        <taxon>Chromadorea</taxon>
        <taxon>Rhabditida</taxon>
        <taxon>Tylenchina</taxon>
        <taxon>Tylenchomorpha</taxon>
        <taxon>Tylenchoidea</taxon>
        <taxon>Heteroderidae</taxon>
        <taxon>Heteroderinae</taxon>
        <taxon>Heterodera</taxon>
    </lineage>
</organism>
<dbReference type="GO" id="GO:0051539">
    <property type="term" value="F:4 iron, 4 sulfur cluster binding"/>
    <property type="evidence" value="ECO:0007669"/>
    <property type="project" value="UniProtKB-KW"/>
</dbReference>
<keyword evidence="1" id="KW-0004">4Fe-4S</keyword>
<dbReference type="GO" id="GO:0003887">
    <property type="term" value="F:DNA-directed DNA polymerase activity"/>
    <property type="evidence" value="ECO:0007669"/>
    <property type="project" value="UniProtKB-KW"/>
</dbReference>
<keyword evidence="1" id="KW-0239">DNA-directed DNA polymerase</keyword>
<sequence length="581" mass="65151">MSLFQLRDSAICLLSFKFKRIRVVLSTTCPSTDQQQLFFGQFHTVLGRNPSTKLPSICRKEALVEASEPVFYAFDIETPKAPLNSSIVEAVELGVFQLNLGALAQIVDGVLLPTMEHDELQNEAKIADIGAGMADFDAVSVQTVAVLLQALIERPLRTELPHICHLSDVGAMFPNIILTNLIEEVCMACIHNVPEAKCKCPLQWVWRGEIEFCRNAFKRLHGTEEVQKKRRMTTTICHREKPSFYVDNDEPTFRYKYKQMRKICINRPLPIMESSAREAINGGKSAIFAFVGNHCDDPIALKLHYQSLRNFLILNAFDVSPLVDDLSSVSTFKNAVIQMTEQLPVELKEHTGMFMRYFTNSLSAQNRVNDHSRIFLFWKTLKDAKLKKKGSDQSVDGHQLEDAKTKVFDFVNLFCDGFSRPYHIDTLWKCFGKGETVVRSDGLQSDLPMPPLVFENSLEQLITYKCQTKEIADSFARFLDSFVDSLFHQSGVFYLKSGMLSAADHQQFFGDPSSSHSSSAVAQQQQQELSAGPSSISSVVGAQQQQKDLSGISSAQHIGQKRANTTDQCEHSPKKSKGGNN</sequence>
<keyword evidence="1" id="KW-0411">Iron-sulfur</keyword>
<keyword evidence="1" id="KW-0408">Iron</keyword>
<comment type="similarity">
    <text evidence="1">Belongs to the DNA polymerase type-B family.</text>
</comment>
<keyword evidence="1" id="KW-0863">Zinc-finger</keyword>
<comment type="cofactor">
    <cofactor evidence="1">
        <name>[4Fe-4S] cluster</name>
        <dbReference type="ChEBI" id="CHEBI:49883"/>
    </cofactor>
</comment>
<evidence type="ECO:0000313" key="4">
    <source>
        <dbReference type="Proteomes" id="UP001620626"/>
    </source>
</evidence>
<keyword evidence="1" id="KW-0808">Transferase</keyword>
<evidence type="ECO:0000256" key="1">
    <source>
        <dbReference type="RuleBase" id="RU365029"/>
    </source>
</evidence>
<protein>
    <recommendedName>
        <fullName evidence="1">DNA polymerase epsilon catalytic subunit</fullName>
        <ecNumber evidence="1">2.7.7.7</ecNumber>
    </recommendedName>
</protein>
<evidence type="ECO:0000313" key="3">
    <source>
        <dbReference type="EMBL" id="KAL3082441.1"/>
    </source>
</evidence>
<gene>
    <name evidence="3" type="ORF">niasHT_038507</name>
</gene>
<comment type="function">
    <text evidence="1">DNA polymerase II participates in chromosomal DNA replication.</text>
</comment>
<dbReference type="EC" id="2.7.7.7" evidence="1"/>
<feature type="region of interest" description="Disordered" evidence="2">
    <location>
        <begin position="510"/>
        <end position="581"/>
    </location>
</feature>
<feature type="compositionally biased region" description="Polar residues" evidence="2">
    <location>
        <begin position="535"/>
        <end position="567"/>
    </location>
</feature>
<dbReference type="GO" id="GO:0003677">
    <property type="term" value="F:DNA binding"/>
    <property type="evidence" value="ECO:0007669"/>
    <property type="project" value="UniProtKB-KW"/>
</dbReference>
<keyword evidence="4" id="KW-1185">Reference proteome</keyword>
<feature type="compositionally biased region" description="Low complexity" evidence="2">
    <location>
        <begin position="513"/>
        <end position="534"/>
    </location>
</feature>
<dbReference type="GO" id="GO:0005634">
    <property type="term" value="C:nucleus"/>
    <property type="evidence" value="ECO:0007669"/>
    <property type="project" value="UniProtKB-SubCell"/>
</dbReference>
<dbReference type="EMBL" id="JBICBT010001110">
    <property type="protein sequence ID" value="KAL3082441.1"/>
    <property type="molecule type" value="Genomic_DNA"/>
</dbReference>
<comment type="subcellular location">
    <subcellularLocation>
        <location evidence="1">Nucleus</location>
    </subcellularLocation>
</comment>
<keyword evidence="1" id="KW-0235">DNA replication</keyword>
<evidence type="ECO:0000256" key="2">
    <source>
        <dbReference type="SAM" id="MobiDB-lite"/>
    </source>
</evidence>
<dbReference type="Proteomes" id="UP001620626">
    <property type="component" value="Unassembled WGS sequence"/>
</dbReference>
<dbReference type="GO" id="GO:0006260">
    <property type="term" value="P:DNA replication"/>
    <property type="evidence" value="ECO:0007669"/>
    <property type="project" value="UniProtKB-KW"/>
</dbReference>
<reference evidence="3 4" key="1">
    <citation type="submission" date="2024-10" db="EMBL/GenBank/DDBJ databases">
        <authorList>
            <person name="Kim D."/>
        </authorList>
    </citation>
    <scope>NUCLEOTIDE SEQUENCE [LARGE SCALE GENOMIC DNA]</scope>
    <source>
        <strain evidence="3">BH-2024</strain>
    </source>
</reference>
<name>A0ABD2IT97_9BILA</name>
<comment type="catalytic activity">
    <reaction evidence="1">
        <text>DNA(n) + a 2'-deoxyribonucleoside 5'-triphosphate = DNA(n+1) + diphosphate</text>
        <dbReference type="Rhea" id="RHEA:22508"/>
        <dbReference type="Rhea" id="RHEA-COMP:17339"/>
        <dbReference type="Rhea" id="RHEA-COMP:17340"/>
        <dbReference type="ChEBI" id="CHEBI:33019"/>
        <dbReference type="ChEBI" id="CHEBI:61560"/>
        <dbReference type="ChEBI" id="CHEBI:173112"/>
        <dbReference type="EC" id="2.7.7.7"/>
    </reaction>
</comment>
<keyword evidence="1" id="KW-0862">Zinc</keyword>
<keyword evidence="1" id="KW-0238">DNA-binding</keyword>
<keyword evidence="1" id="KW-0548">Nucleotidyltransferase</keyword>
<comment type="caution">
    <text evidence="3">The sequence shown here is derived from an EMBL/GenBank/DDBJ whole genome shotgun (WGS) entry which is preliminary data.</text>
</comment>